<proteinExistence type="predicted"/>
<keyword evidence="2" id="KW-1185">Reference proteome</keyword>
<dbReference type="EMBL" id="QUMQ01000001">
    <property type="protein sequence ID" value="REF99762.1"/>
    <property type="molecule type" value="Genomic_DNA"/>
</dbReference>
<gene>
    <name evidence="1" type="ORF">DFJ67_5806</name>
</gene>
<reference evidence="1 2" key="1">
    <citation type="submission" date="2018-08" db="EMBL/GenBank/DDBJ databases">
        <title>Sequencing the genomes of 1000 actinobacteria strains.</title>
        <authorList>
            <person name="Klenk H.-P."/>
        </authorList>
    </citation>
    <scope>NUCLEOTIDE SEQUENCE [LARGE SCALE GENOMIC DNA]</scope>
    <source>
        <strain evidence="1 2">DSM 44099</strain>
    </source>
</reference>
<dbReference type="Proteomes" id="UP000256913">
    <property type="component" value="Unassembled WGS sequence"/>
</dbReference>
<comment type="caution">
    <text evidence="1">The sequence shown here is derived from an EMBL/GenBank/DDBJ whole genome shotgun (WGS) entry which is preliminary data.</text>
</comment>
<dbReference type="RefSeq" id="WP_170216028.1">
    <property type="nucleotide sequence ID" value="NZ_BONB01000073.1"/>
</dbReference>
<accession>A0A3D9ZTI1</accession>
<dbReference type="AlphaFoldDB" id="A0A3D9ZTI1"/>
<dbReference type="SUPFAM" id="SSF53850">
    <property type="entry name" value="Periplasmic binding protein-like II"/>
    <property type="match status" value="1"/>
</dbReference>
<evidence type="ECO:0000313" key="2">
    <source>
        <dbReference type="Proteomes" id="UP000256913"/>
    </source>
</evidence>
<evidence type="ECO:0000313" key="1">
    <source>
        <dbReference type="EMBL" id="REF99762.1"/>
    </source>
</evidence>
<dbReference type="InterPro" id="IPR011852">
    <property type="entry name" value="TRAP_TAXI"/>
</dbReference>
<name>A0A3D9ZTI1_9ACTN</name>
<protein>
    <submittedName>
        <fullName evidence="1">TRAP-type uncharacterized transport system substrate-binding protein</fullName>
    </submittedName>
</protein>
<dbReference type="Pfam" id="PF16868">
    <property type="entry name" value="NMT1_3"/>
    <property type="match status" value="1"/>
</dbReference>
<dbReference type="Gene3D" id="3.40.190.10">
    <property type="entry name" value="Periplasmic binding protein-like II"/>
    <property type="match status" value="2"/>
</dbReference>
<organism evidence="1 2">
    <name type="scientific">Asanoa ferruginea</name>
    <dbReference type="NCBI Taxonomy" id="53367"/>
    <lineage>
        <taxon>Bacteria</taxon>
        <taxon>Bacillati</taxon>
        <taxon>Actinomycetota</taxon>
        <taxon>Actinomycetes</taxon>
        <taxon>Micromonosporales</taxon>
        <taxon>Micromonosporaceae</taxon>
        <taxon>Asanoa</taxon>
    </lineage>
</organism>
<sequence>MKKSLKFAGSSVGEPWWVLGDVTRKLLEPLGYEVEVLTASGSTNNPRFVGGGKADFGATVPETLGWAIRGEENFKGETFVPVRAIGRVRRPSWLTAAVRYETGFTSLEQIAASGRPIRLATNDLDSIASVVPKKVLAYYHLTKDEIVANGGEVRKMRDVDWRGGDIDVIITNLYMGRTAVTKHWMTASEHMNLRFLDLADDLIAQLGADGHGKPGHVPFHFLRGIDRPIKALDRVDGILIYCPADTDEDFVYTLTKLYDSNRDQFFNQAVHMAWDPAAVTNTEGVELHPGAVRYYREAGLL</sequence>